<dbReference type="PROSITE" id="PS00178">
    <property type="entry name" value="AA_TRNA_LIGASE_I"/>
    <property type="match status" value="1"/>
</dbReference>
<dbReference type="GO" id="GO:0005524">
    <property type="term" value="F:ATP binding"/>
    <property type="evidence" value="ECO:0007669"/>
    <property type="project" value="UniProtKB-KW"/>
</dbReference>
<keyword evidence="4" id="KW-0030">Aminoacyl-tRNA synthetase</keyword>
<dbReference type="AlphaFoldDB" id="A0A382NPS1"/>
<dbReference type="GO" id="GO:0006418">
    <property type="term" value="P:tRNA aminoacylation for protein translation"/>
    <property type="evidence" value="ECO:0007669"/>
    <property type="project" value="InterPro"/>
</dbReference>
<dbReference type="Gene3D" id="3.40.50.620">
    <property type="entry name" value="HUPs"/>
    <property type="match status" value="1"/>
</dbReference>
<dbReference type="EMBL" id="UINC01101489">
    <property type="protein sequence ID" value="SVC62335.1"/>
    <property type="molecule type" value="Genomic_DNA"/>
</dbReference>
<feature type="non-terminal residue" evidence="6">
    <location>
        <position position="25"/>
    </location>
</feature>
<evidence type="ECO:0000259" key="5">
    <source>
        <dbReference type="Pfam" id="PF00749"/>
    </source>
</evidence>
<evidence type="ECO:0000256" key="1">
    <source>
        <dbReference type="ARBA" id="ARBA00022598"/>
    </source>
</evidence>
<feature type="domain" description="Glutamyl/glutaminyl-tRNA synthetase class Ib catalytic" evidence="5">
    <location>
        <begin position="3"/>
        <end position="25"/>
    </location>
</feature>
<evidence type="ECO:0000256" key="3">
    <source>
        <dbReference type="ARBA" id="ARBA00022840"/>
    </source>
</evidence>
<protein>
    <recommendedName>
        <fullName evidence="5">Glutamyl/glutaminyl-tRNA synthetase class Ib catalytic domain-containing protein</fullName>
    </recommendedName>
</protein>
<evidence type="ECO:0000256" key="2">
    <source>
        <dbReference type="ARBA" id="ARBA00022741"/>
    </source>
</evidence>
<reference evidence="6" key="1">
    <citation type="submission" date="2018-05" db="EMBL/GenBank/DDBJ databases">
        <authorList>
            <person name="Lanie J.A."/>
            <person name="Ng W.-L."/>
            <person name="Kazmierczak K.M."/>
            <person name="Andrzejewski T.M."/>
            <person name="Davidsen T.M."/>
            <person name="Wayne K.J."/>
            <person name="Tettelin H."/>
            <person name="Glass J.I."/>
            <person name="Rusch D."/>
            <person name="Podicherti R."/>
            <person name="Tsui H.-C.T."/>
            <person name="Winkler M.E."/>
        </authorList>
    </citation>
    <scope>NUCLEOTIDE SEQUENCE</scope>
</reference>
<gene>
    <name evidence="6" type="ORF">METZ01_LOCUS315189</name>
</gene>
<dbReference type="GO" id="GO:0004812">
    <property type="term" value="F:aminoacyl-tRNA ligase activity"/>
    <property type="evidence" value="ECO:0007669"/>
    <property type="project" value="UniProtKB-KW"/>
</dbReference>
<dbReference type="InterPro" id="IPR020058">
    <property type="entry name" value="Glu/Gln-tRNA-synth_Ib_cat-dom"/>
</dbReference>
<keyword evidence="3" id="KW-0067">ATP-binding</keyword>
<sequence length="25" mass="2607">MSNVRVRVAPSPTGAPHVGTAYILL</sequence>
<keyword evidence="2" id="KW-0547">Nucleotide-binding</keyword>
<dbReference type="InterPro" id="IPR001412">
    <property type="entry name" value="aa-tRNA-synth_I_CS"/>
</dbReference>
<name>A0A382NPS1_9ZZZZ</name>
<proteinExistence type="predicted"/>
<dbReference type="InterPro" id="IPR014729">
    <property type="entry name" value="Rossmann-like_a/b/a_fold"/>
</dbReference>
<accession>A0A382NPS1</accession>
<evidence type="ECO:0000256" key="4">
    <source>
        <dbReference type="ARBA" id="ARBA00023146"/>
    </source>
</evidence>
<organism evidence="6">
    <name type="scientific">marine metagenome</name>
    <dbReference type="NCBI Taxonomy" id="408172"/>
    <lineage>
        <taxon>unclassified sequences</taxon>
        <taxon>metagenomes</taxon>
        <taxon>ecological metagenomes</taxon>
    </lineage>
</organism>
<evidence type="ECO:0000313" key="6">
    <source>
        <dbReference type="EMBL" id="SVC62335.1"/>
    </source>
</evidence>
<keyword evidence="1" id="KW-0436">Ligase</keyword>
<dbReference type="Pfam" id="PF00749">
    <property type="entry name" value="tRNA-synt_1c"/>
    <property type="match status" value="1"/>
</dbReference>
<dbReference type="SUPFAM" id="SSF52374">
    <property type="entry name" value="Nucleotidylyl transferase"/>
    <property type="match status" value="1"/>
</dbReference>